<keyword evidence="2 5" id="KW-0012">Acyltransferase</keyword>
<dbReference type="AlphaFoldDB" id="A0A3B0SR70"/>
<keyword evidence="3" id="KW-1133">Transmembrane helix</keyword>
<dbReference type="EMBL" id="UOEI01000499">
    <property type="protein sequence ID" value="VAW06990.1"/>
    <property type="molecule type" value="Genomic_DNA"/>
</dbReference>
<keyword evidence="3" id="KW-0472">Membrane</keyword>
<evidence type="ECO:0000256" key="3">
    <source>
        <dbReference type="SAM" id="Phobius"/>
    </source>
</evidence>
<feature type="transmembrane region" description="Helical" evidence="3">
    <location>
        <begin position="7"/>
        <end position="27"/>
    </location>
</feature>
<dbReference type="Pfam" id="PF01553">
    <property type="entry name" value="Acyltransferase"/>
    <property type="match status" value="1"/>
</dbReference>
<keyword evidence="3" id="KW-0812">Transmembrane</keyword>
<feature type="domain" description="Phospholipid/glycerol acyltransferase" evidence="4">
    <location>
        <begin position="75"/>
        <end position="194"/>
    </location>
</feature>
<evidence type="ECO:0000313" key="5">
    <source>
        <dbReference type="EMBL" id="VAW06990.1"/>
    </source>
</evidence>
<name>A0A3B0SR70_9ZZZZ</name>
<sequence>MRTVRDWFFSLLTVTAFGTTLVVFDIAGRVALWFGLRPFEWVMAGLQSSLLVVFKISHVRFDVEGLDGFDSTGGYLFISNHQSMYDIPIFGGILTKNFPKYVAKKSLAKGIPSISLNLRRGANALIDRGDKAQAIDAIREMARECQRRDVAAVIFPEGTRSRDGSLGTYRVTGVAALMEGAPDLAIIPTVIDGSWKVFANNMFPIPYGTHVRVKFGEPIPRTSDEDPDEVVERCRRWATEQLASWHQSDETPA</sequence>
<accession>A0A3B0SR70</accession>
<dbReference type="GO" id="GO:0006654">
    <property type="term" value="P:phosphatidic acid biosynthetic process"/>
    <property type="evidence" value="ECO:0007669"/>
    <property type="project" value="TreeGrafter"/>
</dbReference>
<dbReference type="GO" id="GO:0003841">
    <property type="term" value="F:1-acylglycerol-3-phosphate O-acyltransferase activity"/>
    <property type="evidence" value="ECO:0007669"/>
    <property type="project" value="UniProtKB-EC"/>
</dbReference>
<keyword evidence="1 5" id="KW-0808">Transferase</keyword>
<evidence type="ECO:0000256" key="1">
    <source>
        <dbReference type="ARBA" id="ARBA00022679"/>
    </source>
</evidence>
<evidence type="ECO:0000256" key="2">
    <source>
        <dbReference type="ARBA" id="ARBA00023315"/>
    </source>
</evidence>
<dbReference type="PANTHER" id="PTHR10434">
    <property type="entry name" value="1-ACYL-SN-GLYCEROL-3-PHOSPHATE ACYLTRANSFERASE"/>
    <property type="match status" value="1"/>
</dbReference>
<gene>
    <name evidence="5" type="ORF">MNBD_ACTINO01-825</name>
</gene>
<dbReference type="CDD" id="cd07989">
    <property type="entry name" value="LPLAT_AGPAT-like"/>
    <property type="match status" value="1"/>
</dbReference>
<organism evidence="5">
    <name type="scientific">hydrothermal vent metagenome</name>
    <dbReference type="NCBI Taxonomy" id="652676"/>
    <lineage>
        <taxon>unclassified sequences</taxon>
        <taxon>metagenomes</taxon>
        <taxon>ecological metagenomes</taxon>
    </lineage>
</organism>
<evidence type="ECO:0000259" key="4">
    <source>
        <dbReference type="SMART" id="SM00563"/>
    </source>
</evidence>
<dbReference type="PANTHER" id="PTHR10434:SF11">
    <property type="entry name" value="1-ACYL-SN-GLYCEROL-3-PHOSPHATE ACYLTRANSFERASE"/>
    <property type="match status" value="1"/>
</dbReference>
<dbReference type="InterPro" id="IPR002123">
    <property type="entry name" value="Plipid/glycerol_acylTrfase"/>
</dbReference>
<dbReference type="SMART" id="SM00563">
    <property type="entry name" value="PlsC"/>
    <property type="match status" value="1"/>
</dbReference>
<reference evidence="5" key="1">
    <citation type="submission" date="2018-06" db="EMBL/GenBank/DDBJ databases">
        <authorList>
            <person name="Zhirakovskaya E."/>
        </authorList>
    </citation>
    <scope>NUCLEOTIDE SEQUENCE</scope>
</reference>
<dbReference type="EC" id="2.3.1.51" evidence="5"/>
<proteinExistence type="predicted"/>
<protein>
    <submittedName>
        <fullName evidence="5">Acyl-CoA:1-acyl-sn-glycerol-3-phosphate acyltransferase</fullName>
        <ecNumber evidence="5">2.3.1.51</ecNumber>
    </submittedName>
</protein>
<dbReference type="SUPFAM" id="SSF69593">
    <property type="entry name" value="Glycerol-3-phosphate (1)-acyltransferase"/>
    <property type="match status" value="1"/>
</dbReference>